<dbReference type="RefSeq" id="WP_154357104.1">
    <property type="nucleotide sequence ID" value="NZ_WKJL01000004.1"/>
</dbReference>
<dbReference type="AlphaFoldDB" id="A0A844DAA0"/>
<feature type="transmembrane region" description="Helical" evidence="1">
    <location>
        <begin position="9"/>
        <end position="30"/>
    </location>
</feature>
<keyword evidence="3" id="KW-1185">Reference proteome</keyword>
<name>A0A844DAA0_9BURK</name>
<keyword evidence="1" id="KW-1133">Transmembrane helix</keyword>
<dbReference type="Proteomes" id="UP000439986">
    <property type="component" value="Unassembled WGS sequence"/>
</dbReference>
<comment type="caution">
    <text evidence="2">The sequence shown here is derived from an EMBL/GenBank/DDBJ whole genome shotgun (WGS) entry which is preliminary data.</text>
</comment>
<organism evidence="2 3">
    <name type="scientific">Duganella aquatilis</name>
    <dbReference type="NCBI Taxonomy" id="2666082"/>
    <lineage>
        <taxon>Bacteria</taxon>
        <taxon>Pseudomonadati</taxon>
        <taxon>Pseudomonadota</taxon>
        <taxon>Betaproteobacteria</taxon>
        <taxon>Burkholderiales</taxon>
        <taxon>Oxalobacteraceae</taxon>
        <taxon>Telluria group</taxon>
        <taxon>Duganella</taxon>
    </lineage>
</organism>
<evidence type="ECO:0000313" key="2">
    <source>
        <dbReference type="EMBL" id="MRW84044.1"/>
    </source>
</evidence>
<dbReference type="EMBL" id="WKJL01000004">
    <property type="protein sequence ID" value="MRW84044.1"/>
    <property type="molecule type" value="Genomic_DNA"/>
</dbReference>
<keyword evidence="1" id="KW-0472">Membrane</keyword>
<reference evidence="2 3" key="1">
    <citation type="submission" date="2019-11" db="EMBL/GenBank/DDBJ databases">
        <title>Novel species isolated from a subtropical stream in China.</title>
        <authorList>
            <person name="Lu H."/>
        </authorList>
    </citation>
    <scope>NUCLEOTIDE SEQUENCE [LARGE SCALE GENOMIC DNA]</scope>
    <source>
        <strain evidence="2 3">FT26W</strain>
    </source>
</reference>
<feature type="transmembrane region" description="Helical" evidence="1">
    <location>
        <begin position="136"/>
        <end position="157"/>
    </location>
</feature>
<accession>A0A844DAA0</accession>
<feature type="transmembrane region" description="Helical" evidence="1">
    <location>
        <begin position="73"/>
        <end position="93"/>
    </location>
</feature>
<proteinExistence type="predicted"/>
<feature type="transmembrane region" description="Helical" evidence="1">
    <location>
        <begin position="36"/>
        <end position="52"/>
    </location>
</feature>
<feature type="transmembrane region" description="Helical" evidence="1">
    <location>
        <begin position="163"/>
        <end position="181"/>
    </location>
</feature>
<keyword evidence="1" id="KW-0812">Transmembrane</keyword>
<protein>
    <submittedName>
        <fullName evidence="2">Uncharacterized protein</fullName>
    </submittedName>
</protein>
<evidence type="ECO:0000256" key="1">
    <source>
        <dbReference type="SAM" id="Phobius"/>
    </source>
</evidence>
<feature type="transmembrane region" description="Helical" evidence="1">
    <location>
        <begin position="99"/>
        <end position="116"/>
    </location>
</feature>
<sequence length="191" mass="20591">MKTTPETQPLFAVAGTLSVGVICASLYLYVVNREHPLQYLMAIGLICFAWTMRRFVGAGAERNPASSAARRDVTLGIVFACLLLGVGMIGRLGWVDEAFRLRSIGLFSGTFVMLLANVIPKQTGSACSLAIRRAGAWALVLGGLGFALAWLLLPLAYASKAAISIMVFALAYGLVRVVWLIRKFNSRPPRG</sequence>
<evidence type="ECO:0000313" key="3">
    <source>
        <dbReference type="Proteomes" id="UP000439986"/>
    </source>
</evidence>
<gene>
    <name evidence="2" type="ORF">GJ698_08025</name>
</gene>